<evidence type="ECO:0000256" key="1">
    <source>
        <dbReference type="SAM" id="Phobius"/>
    </source>
</evidence>
<reference evidence="3 4" key="1">
    <citation type="submission" date="2018-06" db="EMBL/GenBank/DDBJ databases">
        <title>A transcriptomic atlas of mushroom development highlights an independent origin of complex multicellularity.</title>
        <authorList>
            <consortium name="DOE Joint Genome Institute"/>
            <person name="Krizsan K."/>
            <person name="Almasi E."/>
            <person name="Merenyi Z."/>
            <person name="Sahu N."/>
            <person name="Viragh M."/>
            <person name="Koszo T."/>
            <person name="Mondo S."/>
            <person name="Kiss B."/>
            <person name="Balint B."/>
            <person name="Kues U."/>
            <person name="Barry K."/>
            <person name="Hegedus J.C."/>
            <person name="Henrissat B."/>
            <person name="Johnson J."/>
            <person name="Lipzen A."/>
            <person name="Ohm R."/>
            <person name="Nagy I."/>
            <person name="Pangilinan J."/>
            <person name="Yan J."/>
            <person name="Xiong Y."/>
            <person name="Grigoriev I.V."/>
            <person name="Hibbett D.S."/>
            <person name="Nagy L.G."/>
        </authorList>
    </citation>
    <scope>NUCLEOTIDE SEQUENCE [LARGE SCALE GENOMIC DNA]</scope>
    <source>
        <strain evidence="3 4">SZMC22713</strain>
    </source>
</reference>
<dbReference type="Pfam" id="PF20151">
    <property type="entry name" value="DUF6533"/>
    <property type="match status" value="1"/>
</dbReference>
<keyword evidence="1" id="KW-0812">Transmembrane</keyword>
<sequence length="198" mass="21858">MSYQFGIYPPTISTSRCFSLSAAVVLAYDAILNLPDEREYIWFSKWSVGKALYVTGRYPVVALFLLNEIYSLGYWGTVEYAHSQAYWLGLPVNVITVPVGNDSESLTSAPSCSWQSLLKVKSGLTGHSSIVMVFVRTCFPLQVTLSLRTLAIWGRDWKAAVILGVGATIYNFSILASYILLAIRIPTSVVFCLGGFMV</sequence>
<feature type="domain" description="DUF6533" evidence="2">
    <location>
        <begin position="17"/>
        <end position="60"/>
    </location>
</feature>
<evidence type="ECO:0000313" key="4">
    <source>
        <dbReference type="Proteomes" id="UP000294933"/>
    </source>
</evidence>
<keyword evidence="4" id="KW-1185">Reference proteome</keyword>
<organism evidence="3 4">
    <name type="scientific">Rickenella mellea</name>
    <dbReference type="NCBI Taxonomy" id="50990"/>
    <lineage>
        <taxon>Eukaryota</taxon>
        <taxon>Fungi</taxon>
        <taxon>Dikarya</taxon>
        <taxon>Basidiomycota</taxon>
        <taxon>Agaricomycotina</taxon>
        <taxon>Agaricomycetes</taxon>
        <taxon>Hymenochaetales</taxon>
        <taxon>Rickenellaceae</taxon>
        <taxon>Rickenella</taxon>
    </lineage>
</organism>
<gene>
    <name evidence="3" type="ORF">BD410DRAFT_809549</name>
</gene>
<dbReference type="InterPro" id="IPR045340">
    <property type="entry name" value="DUF6533"/>
</dbReference>
<protein>
    <recommendedName>
        <fullName evidence="2">DUF6533 domain-containing protein</fullName>
    </recommendedName>
</protein>
<dbReference type="VEuPathDB" id="FungiDB:BD410DRAFT_809549"/>
<proteinExistence type="predicted"/>
<dbReference type="OrthoDB" id="2675435at2759"/>
<dbReference type="EMBL" id="ML170317">
    <property type="protein sequence ID" value="TDL14667.1"/>
    <property type="molecule type" value="Genomic_DNA"/>
</dbReference>
<evidence type="ECO:0000259" key="2">
    <source>
        <dbReference type="Pfam" id="PF20151"/>
    </source>
</evidence>
<feature type="transmembrane region" description="Helical" evidence="1">
    <location>
        <begin position="159"/>
        <end position="181"/>
    </location>
</feature>
<keyword evidence="1" id="KW-1133">Transmembrane helix</keyword>
<dbReference type="Proteomes" id="UP000294933">
    <property type="component" value="Unassembled WGS sequence"/>
</dbReference>
<evidence type="ECO:0000313" key="3">
    <source>
        <dbReference type="EMBL" id="TDL14667.1"/>
    </source>
</evidence>
<name>A0A4Y7PH28_9AGAM</name>
<accession>A0A4Y7PH28</accession>
<keyword evidence="1" id="KW-0472">Membrane</keyword>
<dbReference type="AlphaFoldDB" id="A0A4Y7PH28"/>